<reference evidence="13" key="1">
    <citation type="submission" date="2023-07" db="EMBL/GenBank/DDBJ databases">
        <title>Chromosome-level Genome Assembly of Striped Snakehead (Channa striata).</title>
        <authorList>
            <person name="Liu H."/>
        </authorList>
    </citation>
    <scope>NUCLEOTIDE SEQUENCE</scope>
    <source>
        <strain evidence="13">Gz</strain>
        <tissue evidence="13">Muscle</tissue>
    </source>
</reference>
<dbReference type="GO" id="GO:0005742">
    <property type="term" value="C:mitochondrial outer membrane translocase complex"/>
    <property type="evidence" value="ECO:0007669"/>
    <property type="project" value="InterPro"/>
</dbReference>
<dbReference type="Pfam" id="PF02064">
    <property type="entry name" value="MAS20"/>
    <property type="match status" value="1"/>
</dbReference>
<evidence type="ECO:0000256" key="10">
    <source>
        <dbReference type="ARBA" id="ARBA00023136"/>
    </source>
</evidence>
<dbReference type="PRINTS" id="PR01989">
    <property type="entry name" value="EUOM20RECPTR"/>
</dbReference>
<dbReference type="GO" id="GO:0006886">
    <property type="term" value="P:intracellular protein transport"/>
    <property type="evidence" value="ECO:0007669"/>
    <property type="project" value="InterPro"/>
</dbReference>
<dbReference type="InterPro" id="IPR022422">
    <property type="entry name" value="MAS20_rcpt_metazoan"/>
</dbReference>
<evidence type="ECO:0000256" key="11">
    <source>
        <dbReference type="SAM" id="MobiDB-lite"/>
    </source>
</evidence>
<feature type="transmembrane region" description="Helical" evidence="12">
    <location>
        <begin position="67"/>
        <end position="86"/>
    </location>
</feature>
<accession>A0AA88IN98</accession>
<proteinExistence type="inferred from homology"/>
<evidence type="ECO:0008006" key="15">
    <source>
        <dbReference type="Google" id="ProtNLM"/>
    </source>
</evidence>
<dbReference type="Proteomes" id="UP001187415">
    <property type="component" value="Unassembled WGS sequence"/>
</dbReference>
<keyword evidence="9" id="KW-0496">Mitochondrion</keyword>
<evidence type="ECO:0000256" key="8">
    <source>
        <dbReference type="ARBA" id="ARBA00022989"/>
    </source>
</evidence>
<evidence type="ECO:0000256" key="3">
    <source>
        <dbReference type="ARBA" id="ARBA00022448"/>
    </source>
</evidence>
<dbReference type="PRINTS" id="PR00351">
    <property type="entry name" value="OM20RECEPTOR"/>
</dbReference>
<dbReference type="AlphaFoldDB" id="A0AA88IN98"/>
<dbReference type="PANTHER" id="PTHR12430:SF0">
    <property type="entry name" value="TRANSLOCASE OF OUTER MITOCHONDRIAL MEMBRANE 20"/>
    <property type="match status" value="1"/>
</dbReference>
<dbReference type="GO" id="GO:0016031">
    <property type="term" value="P:tRNA import into mitochondrion"/>
    <property type="evidence" value="ECO:0007669"/>
    <property type="project" value="TreeGrafter"/>
</dbReference>
<evidence type="ECO:0000313" key="14">
    <source>
        <dbReference type="Proteomes" id="UP001187415"/>
    </source>
</evidence>
<comment type="similarity">
    <text evidence="2">Belongs to the Tom20 family.</text>
</comment>
<evidence type="ECO:0000256" key="1">
    <source>
        <dbReference type="ARBA" id="ARBA00004572"/>
    </source>
</evidence>
<evidence type="ECO:0000256" key="9">
    <source>
        <dbReference type="ARBA" id="ARBA00023128"/>
    </source>
</evidence>
<protein>
    <recommendedName>
        <fullName evidence="15">Mitochondrial import receptor subunit TOM20 homolog</fullName>
    </recommendedName>
</protein>
<dbReference type="GO" id="GO:0008320">
    <property type="term" value="F:protein transmembrane transporter activity"/>
    <property type="evidence" value="ECO:0007669"/>
    <property type="project" value="TreeGrafter"/>
</dbReference>
<dbReference type="GO" id="GO:0006605">
    <property type="term" value="P:protein targeting"/>
    <property type="evidence" value="ECO:0007669"/>
    <property type="project" value="InterPro"/>
</dbReference>
<keyword evidence="10 12" id="KW-0472">Membrane</keyword>
<dbReference type="InterPro" id="IPR023392">
    <property type="entry name" value="Tom20_dom_sf"/>
</dbReference>
<dbReference type="PANTHER" id="PTHR12430">
    <property type="entry name" value="MITOCHONDRIAL IMPORT RECEPTOR SUBUNIT TOM20"/>
    <property type="match status" value="1"/>
</dbReference>
<keyword evidence="3" id="KW-0813">Transport</keyword>
<dbReference type="GO" id="GO:0030943">
    <property type="term" value="F:mitochondrion targeting sequence binding"/>
    <property type="evidence" value="ECO:0007669"/>
    <property type="project" value="TreeGrafter"/>
</dbReference>
<keyword evidence="5 12" id="KW-0812">Transmembrane</keyword>
<keyword evidence="8 12" id="KW-1133">Transmembrane helix</keyword>
<organism evidence="13 14">
    <name type="scientific">Channa striata</name>
    <name type="common">Snakehead murrel</name>
    <name type="synonym">Ophicephalus striatus</name>
    <dbReference type="NCBI Taxonomy" id="64152"/>
    <lineage>
        <taxon>Eukaryota</taxon>
        <taxon>Metazoa</taxon>
        <taxon>Chordata</taxon>
        <taxon>Craniata</taxon>
        <taxon>Vertebrata</taxon>
        <taxon>Euteleostomi</taxon>
        <taxon>Actinopterygii</taxon>
        <taxon>Neopterygii</taxon>
        <taxon>Teleostei</taxon>
        <taxon>Neoteleostei</taxon>
        <taxon>Acanthomorphata</taxon>
        <taxon>Anabantaria</taxon>
        <taxon>Anabantiformes</taxon>
        <taxon>Channoidei</taxon>
        <taxon>Channidae</taxon>
        <taxon>Channa</taxon>
    </lineage>
</organism>
<evidence type="ECO:0000313" key="13">
    <source>
        <dbReference type="EMBL" id="KAK2817582.1"/>
    </source>
</evidence>
<evidence type="ECO:0000256" key="12">
    <source>
        <dbReference type="SAM" id="Phobius"/>
    </source>
</evidence>
<dbReference type="Gene3D" id="1.20.960.10">
    <property type="entry name" value="Mitochondrial outer membrane translocase complex, subunit Tom20 domain"/>
    <property type="match status" value="1"/>
</dbReference>
<dbReference type="FunFam" id="1.20.960.10:FF:000001">
    <property type="entry name" value="Mitochondrial import receptor subunit TOM20 homolog"/>
    <property type="match status" value="1"/>
</dbReference>
<evidence type="ECO:0000256" key="7">
    <source>
        <dbReference type="ARBA" id="ARBA00022927"/>
    </source>
</evidence>
<dbReference type="EMBL" id="JAUPFM010000021">
    <property type="protein sequence ID" value="KAK2817582.1"/>
    <property type="molecule type" value="Genomic_DNA"/>
</dbReference>
<dbReference type="GO" id="GO:0030150">
    <property type="term" value="P:protein import into mitochondrial matrix"/>
    <property type="evidence" value="ECO:0007669"/>
    <property type="project" value="TreeGrafter"/>
</dbReference>
<evidence type="ECO:0000256" key="5">
    <source>
        <dbReference type="ARBA" id="ARBA00022692"/>
    </source>
</evidence>
<name>A0AA88IN98_CHASR</name>
<feature type="compositionally biased region" description="Polar residues" evidence="11">
    <location>
        <begin position="1"/>
        <end position="14"/>
    </location>
</feature>
<feature type="region of interest" description="Disordered" evidence="11">
    <location>
        <begin position="1"/>
        <end position="60"/>
    </location>
</feature>
<keyword evidence="4" id="KW-0597">Phosphoprotein</keyword>
<evidence type="ECO:0000256" key="6">
    <source>
        <dbReference type="ARBA" id="ARBA00022787"/>
    </source>
</evidence>
<sequence length="207" mass="22953">MKKLTTQSGTSQTPLADEHPGPHGSFLPRAAPPTSRQKPERRTQNQKLTRCSSETDRVSGVMMGGRTGAIAAGVCGALLVGYCIYFDRKRRSDPDFKNRLRERRRKQKAAKERAGLSKLPDLKDAEAVQKFFLEEIQLGEELLAQGDYEKGVDHLTNAIAVCGQPQQLLQVLQQTLPPPVFQMLLTKLPSISQRIVSAQSLSEDDIE</sequence>
<dbReference type="InterPro" id="IPR002056">
    <property type="entry name" value="MAS20"/>
</dbReference>
<dbReference type="SUPFAM" id="SSF47157">
    <property type="entry name" value="Mitochondrial import receptor subunit Tom20"/>
    <property type="match status" value="1"/>
</dbReference>
<evidence type="ECO:0000256" key="4">
    <source>
        <dbReference type="ARBA" id="ARBA00022553"/>
    </source>
</evidence>
<gene>
    <name evidence="13" type="ORF">Q5P01_025773</name>
</gene>
<keyword evidence="14" id="KW-1185">Reference proteome</keyword>
<keyword evidence="6" id="KW-1000">Mitochondrion outer membrane</keyword>
<comment type="subcellular location">
    <subcellularLocation>
        <location evidence="1">Mitochondrion outer membrane</location>
        <topology evidence="1">Single-pass membrane protein</topology>
    </subcellularLocation>
</comment>
<evidence type="ECO:0000256" key="2">
    <source>
        <dbReference type="ARBA" id="ARBA00005792"/>
    </source>
</evidence>
<comment type="caution">
    <text evidence="13">The sequence shown here is derived from an EMBL/GenBank/DDBJ whole genome shotgun (WGS) entry which is preliminary data.</text>
</comment>
<keyword evidence="7" id="KW-0653">Protein transport</keyword>